<dbReference type="AlphaFoldDB" id="A0A645HVF5"/>
<evidence type="ECO:0000313" key="1">
    <source>
        <dbReference type="EMBL" id="MPN42452.1"/>
    </source>
</evidence>
<proteinExistence type="predicted"/>
<protein>
    <submittedName>
        <fullName evidence="1">Uncharacterized protein</fullName>
    </submittedName>
</protein>
<organism evidence="1">
    <name type="scientific">bioreactor metagenome</name>
    <dbReference type="NCBI Taxonomy" id="1076179"/>
    <lineage>
        <taxon>unclassified sequences</taxon>
        <taxon>metagenomes</taxon>
        <taxon>ecological metagenomes</taxon>
    </lineage>
</organism>
<comment type="caution">
    <text evidence="1">The sequence shown here is derived from an EMBL/GenBank/DDBJ whole genome shotgun (WGS) entry which is preliminary data.</text>
</comment>
<accession>A0A645HVF5</accession>
<sequence length="66" mass="6962">MVFPGFFGVFKSQAGNSLGTFGGGHGKIERNIFACPDALASHRIGSFGVFPEKSPVDPFFGHPYGA</sequence>
<name>A0A645HVF5_9ZZZZ</name>
<gene>
    <name evidence="1" type="ORF">SDC9_190009</name>
</gene>
<reference evidence="1" key="1">
    <citation type="submission" date="2019-08" db="EMBL/GenBank/DDBJ databases">
        <authorList>
            <person name="Kucharzyk K."/>
            <person name="Murdoch R.W."/>
            <person name="Higgins S."/>
            <person name="Loffler F."/>
        </authorList>
    </citation>
    <scope>NUCLEOTIDE SEQUENCE</scope>
</reference>
<dbReference type="EMBL" id="VSSQ01100191">
    <property type="protein sequence ID" value="MPN42452.1"/>
    <property type="molecule type" value="Genomic_DNA"/>
</dbReference>